<evidence type="ECO:0000256" key="4">
    <source>
        <dbReference type="SAM" id="SignalP"/>
    </source>
</evidence>
<reference evidence="6" key="2">
    <citation type="submission" date="2020-08" db="EMBL/GenBank/DDBJ databases">
        <title>Plant Genome Project.</title>
        <authorList>
            <person name="Zhang R.-G."/>
        </authorList>
    </citation>
    <scope>NUCLEOTIDE SEQUENCE</scope>
    <source>
        <strain evidence="6">Huo1</strain>
        <tissue evidence="6">Leaf</tissue>
    </source>
</reference>
<feature type="domain" description="Disease resistance R13L4/SHOC-2-like LRR" evidence="5">
    <location>
        <begin position="67"/>
        <end position="344"/>
    </location>
</feature>
<feature type="chain" id="PRO_5036452544" description="Disease resistance R13L4/SHOC-2-like LRR domain-containing protein" evidence="4">
    <location>
        <begin position="24"/>
        <end position="386"/>
    </location>
</feature>
<dbReference type="InterPro" id="IPR055414">
    <property type="entry name" value="LRR_R13L4/SHOC2-like"/>
</dbReference>
<keyword evidence="4" id="KW-0732">Signal</keyword>
<dbReference type="PANTHER" id="PTHR47186">
    <property type="entry name" value="LEUCINE-RICH REPEAT-CONTAINING PROTEIN 57"/>
    <property type="match status" value="1"/>
</dbReference>
<feature type="signal peptide" evidence="4">
    <location>
        <begin position="1"/>
        <end position="23"/>
    </location>
</feature>
<keyword evidence="2" id="KW-0677">Repeat</keyword>
<proteinExistence type="predicted"/>
<dbReference type="InterPro" id="IPR042197">
    <property type="entry name" value="Apaf_helical"/>
</dbReference>
<sequence length="386" mass="44792">MKFAGGLPLNIVLLGSLLSMKEGEKWSETVKKIDRNWQASDIMKFSYNDLDHCFIYMTLFPRELDIPVRRLGLLRVLDLEGVYQPNLPDNLGDLFHLRYLGLRWTFLDKLPKSVGELPYLQTLDLKHTRIDKIQTTIWKLKNLQHLNLDEDKETPLYCRESLPDLLTLWGLSVSHESRIKNGLSKMKHLRELGITFQERVQGQSTDALVKWISELKDLQSLRLRSKDDCGKPSDLSLWQFSGLTNLSHMKLLGKLQQLPTLDQFPPRIKVLTLSLSNLTKDPMPILGQLSDLTVLRLLGNSFVGEEMVCPSESFKNLEVLKLWVLQDLKEWKLKEVNIRRCSKLENFPASLLEQETFQDLILNNMPSEFKNNIANEYQWKVSIKDF</sequence>
<dbReference type="EMBL" id="PNBA02000002">
    <property type="protein sequence ID" value="KAG6434871.1"/>
    <property type="molecule type" value="Genomic_DNA"/>
</dbReference>
<dbReference type="Gene3D" id="1.10.8.430">
    <property type="entry name" value="Helical domain of apoptotic protease-activating factors"/>
    <property type="match status" value="1"/>
</dbReference>
<evidence type="ECO:0000256" key="1">
    <source>
        <dbReference type="ARBA" id="ARBA00022614"/>
    </source>
</evidence>
<name>A0A8X8YM06_SALSN</name>
<dbReference type="InterPro" id="IPR032675">
    <property type="entry name" value="LRR_dom_sf"/>
</dbReference>
<organism evidence="6">
    <name type="scientific">Salvia splendens</name>
    <name type="common">Scarlet sage</name>
    <dbReference type="NCBI Taxonomy" id="180675"/>
    <lineage>
        <taxon>Eukaryota</taxon>
        <taxon>Viridiplantae</taxon>
        <taxon>Streptophyta</taxon>
        <taxon>Embryophyta</taxon>
        <taxon>Tracheophyta</taxon>
        <taxon>Spermatophyta</taxon>
        <taxon>Magnoliopsida</taxon>
        <taxon>eudicotyledons</taxon>
        <taxon>Gunneridae</taxon>
        <taxon>Pentapetalae</taxon>
        <taxon>asterids</taxon>
        <taxon>lamiids</taxon>
        <taxon>Lamiales</taxon>
        <taxon>Lamiaceae</taxon>
        <taxon>Nepetoideae</taxon>
        <taxon>Mentheae</taxon>
        <taxon>Salviinae</taxon>
        <taxon>Salvia</taxon>
        <taxon>Salvia subgen. Calosphace</taxon>
        <taxon>core Calosphace</taxon>
    </lineage>
</organism>
<keyword evidence="7" id="KW-1185">Reference proteome</keyword>
<dbReference type="AlphaFoldDB" id="A0A8X8YM06"/>
<evidence type="ECO:0000256" key="2">
    <source>
        <dbReference type="ARBA" id="ARBA00022737"/>
    </source>
</evidence>
<keyword evidence="3" id="KW-0611">Plant defense</keyword>
<keyword evidence="1" id="KW-0433">Leucine-rich repeat</keyword>
<dbReference type="Pfam" id="PF23598">
    <property type="entry name" value="LRR_14"/>
    <property type="match status" value="1"/>
</dbReference>
<accession>A0A8X8YM06</accession>
<dbReference type="SUPFAM" id="SSF52058">
    <property type="entry name" value="L domain-like"/>
    <property type="match status" value="1"/>
</dbReference>
<evidence type="ECO:0000256" key="3">
    <source>
        <dbReference type="ARBA" id="ARBA00022821"/>
    </source>
</evidence>
<evidence type="ECO:0000313" key="7">
    <source>
        <dbReference type="Proteomes" id="UP000298416"/>
    </source>
</evidence>
<reference evidence="6" key="1">
    <citation type="submission" date="2018-01" db="EMBL/GenBank/DDBJ databases">
        <authorList>
            <person name="Mao J.F."/>
        </authorList>
    </citation>
    <scope>NUCLEOTIDE SEQUENCE</scope>
    <source>
        <strain evidence="6">Huo1</strain>
        <tissue evidence="6">Leaf</tissue>
    </source>
</reference>
<dbReference type="Gene3D" id="3.80.10.10">
    <property type="entry name" value="Ribonuclease Inhibitor"/>
    <property type="match status" value="2"/>
</dbReference>
<dbReference type="PANTHER" id="PTHR47186:SF50">
    <property type="entry name" value="FBD DOMAIN-CONTAINING PROTEIN"/>
    <property type="match status" value="1"/>
</dbReference>
<dbReference type="Proteomes" id="UP000298416">
    <property type="component" value="Unassembled WGS sequence"/>
</dbReference>
<comment type="caution">
    <text evidence="6">The sequence shown here is derived from an EMBL/GenBank/DDBJ whole genome shotgun (WGS) entry which is preliminary data.</text>
</comment>
<evidence type="ECO:0000259" key="5">
    <source>
        <dbReference type="Pfam" id="PF23598"/>
    </source>
</evidence>
<gene>
    <name evidence="6" type="ORF">SASPL_106515</name>
</gene>
<protein>
    <recommendedName>
        <fullName evidence="5">Disease resistance R13L4/SHOC-2-like LRR domain-containing protein</fullName>
    </recommendedName>
</protein>
<evidence type="ECO:0000313" key="6">
    <source>
        <dbReference type="EMBL" id="KAG6434871.1"/>
    </source>
</evidence>